<dbReference type="SUPFAM" id="SSF53474">
    <property type="entry name" value="alpha/beta-Hydrolases"/>
    <property type="match status" value="1"/>
</dbReference>
<feature type="domain" description="AB hydrolase-1" evidence="1">
    <location>
        <begin position="70"/>
        <end position="258"/>
    </location>
</feature>
<name>A0A363UK16_9GAMM</name>
<protein>
    <recommendedName>
        <fullName evidence="1">AB hydrolase-1 domain-containing protein</fullName>
    </recommendedName>
</protein>
<dbReference type="AlphaFoldDB" id="A0A363UK16"/>
<comment type="caution">
    <text evidence="2">The sequence shown here is derived from an EMBL/GenBank/DDBJ whole genome shotgun (WGS) entry which is preliminary data.</text>
</comment>
<dbReference type="InterPro" id="IPR000073">
    <property type="entry name" value="AB_hydrolase_1"/>
</dbReference>
<dbReference type="EMBL" id="QEQK01000009">
    <property type="protein sequence ID" value="PWN55717.1"/>
    <property type="molecule type" value="Genomic_DNA"/>
</dbReference>
<evidence type="ECO:0000313" key="2">
    <source>
        <dbReference type="EMBL" id="PWN55717.1"/>
    </source>
</evidence>
<dbReference type="OrthoDB" id="5380819at2"/>
<accession>A0A363UK16</accession>
<dbReference type="Proteomes" id="UP000251800">
    <property type="component" value="Unassembled WGS sequence"/>
</dbReference>
<dbReference type="Gene3D" id="3.40.50.1820">
    <property type="entry name" value="alpha/beta hydrolase"/>
    <property type="match status" value="1"/>
</dbReference>
<sequence>MNAMKWMIGTCSLLAPGVTGRWAAQRFFTPGARARQSRTESMAPPDRAFAADGAFLRVWQGGDRMAMLIAGWEGHYTQFSALVPALHRAGWTVVTVDPPGHGTAEGRYSNPALFARALHVAATELGTPDVLIGHSMGGIAAMLAVHQGLNARQLVTVATPDAVAGPIDRFAAFIGLGHRARRTLRQTIESVTRLPIASVDVRMLAKAEGRPLLAIHDVDDRLVPATSAERITRHWRGARAYMTHDLGHARLLRDEGVVQAVMDFAGAGAG</sequence>
<proteinExistence type="predicted"/>
<organism evidence="2 3">
    <name type="scientific">Abyssibacter profundi</name>
    <dbReference type="NCBI Taxonomy" id="2182787"/>
    <lineage>
        <taxon>Bacteria</taxon>
        <taxon>Pseudomonadati</taxon>
        <taxon>Pseudomonadota</taxon>
        <taxon>Gammaproteobacteria</taxon>
        <taxon>Chromatiales</taxon>
        <taxon>Oceanococcaceae</taxon>
        <taxon>Abyssibacter</taxon>
    </lineage>
</organism>
<dbReference type="InterPro" id="IPR029058">
    <property type="entry name" value="AB_hydrolase_fold"/>
</dbReference>
<evidence type="ECO:0000259" key="1">
    <source>
        <dbReference type="Pfam" id="PF12697"/>
    </source>
</evidence>
<evidence type="ECO:0000313" key="3">
    <source>
        <dbReference type="Proteomes" id="UP000251800"/>
    </source>
</evidence>
<gene>
    <name evidence="2" type="ORF">DEH80_11475</name>
</gene>
<dbReference type="Pfam" id="PF12697">
    <property type="entry name" value="Abhydrolase_6"/>
    <property type="match status" value="1"/>
</dbReference>
<keyword evidence="3" id="KW-1185">Reference proteome</keyword>
<reference evidence="2 3" key="1">
    <citation type="submission" date="2018-05" db="EMBL/GenBank/DDBJ databases">
        <title>Abyssibacter profundi OUC007T gen. nov., sp. nov, a marine bacterium isolated from seawater of the Mariana Trench.</title>
        <authorList>
            <person name="Zhou S."/>
        </authorList>
    </citation>
    <scope>NUCLEOTIDE SEQUENCE [LARGE SCALE GENOMIC DNA]</scope>
    <source>
        <strain evidence="2 3">OUC007</strain>
    </source>
</reference>